<evidence type="ECO:0000256" key="7">
    <source>
        <dbReference type="SAM" id="Phobius"/>
    </source>
</evidence>
<dbReference type="AlphaFoldDB" id="A0A3E2WBB7"/>
<evidence type="ECO:0000259" key="8">
    <source>
        <dbReference type="Pfam" id="PF00884"/>
    </source>
</evidence>
<dbReference type="CDD" id="cd16015">
    <property type="entry name" value="LTA_synthase"/>
    <property type="match status" value="1"/>
</dbReference>
<dbReference type="Gene3D" id="2.60.40.3760">
    <property type="match status" value="1"/>
</dbReference>
<feature type="transmembrane region" description="Helical" evidence="7">
    <location>
        <begin position="102"/>
        <end position="123"/>
    </location>
</feature>
<dbReference type="InterPro" id="IPR050448">
    <property type="entry name" value="OpgB/LTA_synthase_biosynth"/>
</dbReference>
<evidence type="ECO:0000256" key="2">
    <source>
        <dbReference type="ARBA" id="ARBA00004936"/>
    </source>
</evidence>
<evidence type="ECO:0000256" key="1">
    <source>
        <dbReference type="ARBA" id="ARBA00004651"/>
    </source>
</evidence>
<comment type="subcellular location">
    <subcellularLocation>
        <location evidence="1">Cell membrane</location>
        <topology evidence="1">Multi-pass membrane protein</topology>
    </subcellularLocation>
</comment>
<evidence type="ECO:0000256" key="6">
    <source>
        <dbReference type="ARBA" id="ARBA00023136"/>
    </source>
</evidence>
<feature type="domain" description="Sulfatase N-terminal" evidence="8">
    <location>
        <begin position="161"/>
        <end position="401"/>
    </location>
</feature>
<name>A0A3E2WBB7_9FIRM</name>
<comment type="caution">
    <text evidence="9">The sequence shown here is derived from an EMBL/GenBank/DDBJ whole genome shotgun (WGS) entry which is preliminary data.</text>
</comment>
<feature type="transmembrane region" description="Helical" evidence="7">
    <location>
        <begin position="71"/>
        <end position="90"/>
    </location>
</feature>
<accession>A0A3E2WBB7</accession>
<keyword evidence="4 7" id="KW-0812">Transmembrane</keyword>
<keyword evidence="6 7" id="KW-0472">Membrane</keyword>
<dbReference type="GO" id="GO:0016740">
    <property type="term" value="F:transferase activity"/>
    <property type="evidence" value="ECO:0007669"/>
    <property type="project" value="UniProtKB-KW"/>
</dbReference>
<evidence type="ECO:0000313" key="10">
    <source>
        <dbReference type="Proteomes" id="UP000261111"/>
    </source>
</evidence>
<reference evidence="9 10" key="1">
    <citation type="submission" date="2018-08" db="EMBL/GenBank/DDBJ databases">
        <title>A genome reference for cultivated species of the human gut microbiota.</title>
        <authorList>
            <person name="Zou Y."/>
            <person name="Xue W."/>
            <person name="Luo G."/>
        </authorList>
    </citation>
    <scope>NUCLEOTIDE SEQUENCE [LARGE SCALE GENOMIC DNA]</scope>
    <source>
        <strain evidence="9 10">AF19-21</strain>
    </source>
</reference>
<sequence>MCKMKKILSTIKNFFRGFGTLLAVILSTTATLLCFSIIWMFQTWSNLSMDELMYHLTAPLEGTNESMIQEYLNSCAVPAILILFLVVILFTGFRKKKKVYNIIMAICIIVPLLAAGTSVSYAWDNLDVGTYVADQGVYSSFIDDNYIDPRDTEITFPEQKRNLIYIFLESMETTYADKENGGAFEQNVIPELTSLAQENEDFSGISSELNGGYAMPGATWTIAAMFSQSSGIPLSISIESNSMDTQNSFFANTITLGDILEQEGYSQTLMIGSDAVFGGRQLYYTEHGNFDILDYEYAKKAGWIPEDYRVWWGYEDHKLFQFAEDKLLELSEQDTPFNLTLLTVDTHFEDGFPCEVCPDTFGDDQYANVMACSSKQVADFVSWIQNQSFYENTTIVIAGDHPTMDSDFCQDIDDSYTRKVYTTYINPAVQNTTSDTRNYTTFDNFPTTLASIGATINGDRLGLGTNLFSEKPTLTERFGVDTMKKELSRKSQLMEELADLDESKPELLIREGKAPKAAVSIGEYDYNLNTFPVNVSNLENVPDGVESMLAAIWTEEDQNDLQWIPMDQQEDGSYHIDVDISTYNYKTGDYQVHIYMRDVHGDLYFMTQTTAFIN</sequence>
<dbReference type="Pfam" id="PF08481">
    <property type="entry name" value="GBS_Bsp-like"/>
    <property type="match status" value="1"/>
</dbReference>
<evidence type="ECO:0000313" key="9">
    <source>
        <dbReference type="EMBL" id="RGC22728.1"/>
    </source>
</evidence>
<gene>
    <name evidence="9" type="ORF">DWX41_22810</name>
</gene>
<dbReference type="EMBL" id="QVIA01000055">
    <property type="protein sequence ID" value="RGC22728.1"/>
    <property type="molecule type" value="Genomic_DNA"/>
</dbReference>
<dbReference type="Gene3D" id="3.40.720.10">
    <property type="entry name" value="Alkaline Phosphatase, subunit A"/>
    <property type="match status" value="1"/>
</dbReference>
<dbReference type="SUPFAM" id="SSF53649">
    <property type="entry name" value="Alkaline phosphatase-like"/>
    <property type="match status" value="1"/>
</dbReference>
<proteinExistence type="predicted"/>
<dbReference type="PANTHER" id="PTHR47371:SF3">
    <property type="entry name" value="PHOSPHOGLYCEROL TRANSFERASE I"/>
    <property type="match status" value="1"/>
</dbReference>
<feature type="transmembrane region" description="Helical" evidence="7">
    <location>
        <begin position="21"/>
        <end position="41"/>
    </location>
</feature>
<protein>
    <submittedName>
        <fullName evidence="9">Phosphoglycerol transferase</fullName>
    </submittedName>
</protein>
<keyword evidence="9" id="KW-0808">Transferase</keyword>
<comment type="pathway">
    <text evidence="2">Cell wall biogenesis; lipoteichoic acid biosynthesis.</text>
</comment>
<keyword evidence="3" id="KW-1003">Cell membrane</keyword>
<keyword evidence="5 7" id="KW-1133">Transmembrane helix</keyword>
<dbReference type="InterPro" id="IPR017850">
    <property type="entry name" value="Alkaline_phosphatase_core_sf"/>
</dbReference>
<dbReference type="GO" id="GO:0005886">
    <property type="term" value="C:plasma membrane"/>
    <property type="evidence" value="ECO:0007669"/>
    <property type="project" value="UniProtKB-SubCell"/>
</dbReference>
<evidence type="ECO:0000256" key="3">
    <source>
        <dbReference type="ARBA" id="ARBA00022475"/>
    </source>
</evidence>
<organism evidence="9 10">
    <name type="scientific">Hungatella hathewayi</name>
    <dbReference type="NCBI Taxonomy" id="154046"/>
    <lineage>
        <taxon>Bacteria</taxon>
        <taxon>Bacillati</taxon>
        <taxon>Bacillota</taxon>
        <taxon>Clostridia</taxon>
        <taxon>Lachnospirales</taxon>
        <taxon>Lachnospiraceae</taxon>
        <taxon>Hungatella</taxon>
    </lineage>
</organism>
<dbReference type="Pfam" id="PF00884">
    <property type="entry name" value="Sulfatase"/>
    <property type="match status" value="1"/>
</dbReference>
<dbReference type="InterPro" id="IPR013688">
    <property type="entry name" value="GBS_Bsp-like"/>
</dbReference>
<evidence type="ECO:0000256" key="4">
    <source>
        <dbReference type="ARBA" id="ARBA00022692"/>
    </source>
</evidence>
<dbReference type="Proteomes" id="UP000261111">
    <property type="component" value="Unassembled WGS sequence"/>
</dbReference>
<dbReference type="InterPro" id="IPR000917">
    <property type="entry name" value="Sulfatase_N"/>
</dbReference>
<evidence type="ECO:0000256" key="5">
    <source>
        <dbReference type="ARBA" id="ARBA00022989"/>
    </source>
</evidence>
<dbReference type="PANTHER" id="PTHR47371">
    <property type="entry name" value="LIPOTEICHOIC ACID SYNTHASE"/>
    <property type="match status" value="1"/>
</dbReference>